<dbReference type="InterPro" id="IPR050330">
    <property type="entry name" value="Bact_OuterMem_StrucFunc"/>
</dbReference>
<accession>A0A3B1BXN2</accession>
<dbReference type="InterPro" id="IPR036737">
    <property type="entry name" value="OmpA-like_sf"/>
</dbReference>
<sequence>MNEKTNNNISTNTAAQEAVGKQSPVLVIAGSSFNHEQMFDNPAHYDPSDESLGDHWSVPWADLMMVMFVLFASLLTVQLTQEQQRIESLPPEPLEIEKAIDSPAMPLPSFEPLMRINVFEQSQQAVRDARLENVEIVLLADQSVKVSVQGPMFFELGKADLFPEVRDFLERLAIIIRQTPYRINVIGHTDDYPISTEPFPSNWELSLIRASRVARFLLQQGQIDPARFTVMGRSKYQPAVPNDSVNARAQNRRVEIIITRDIPVGEHAETRGNLP</sequence>
<dbReference type="PANTHER" id="PTHR30329:SF21">
    <property type="entry name" value="LIPOPROTEIN YIAD-RELATED"/>
    <property type="match status" value="1"/>
</dbReference>
<dbReference type="SUPFAM" id="SSF103088">
    <property type="entry name" value="OmpA-like"/>
    <property type="match status" value="1"/>
</dbReference>
<dbReference type="Pfam" id="PF00691">
    <property type="entry name" value="OmpA"/>
    <property type="match status" value="1"/>
</dbReference>
<feature type="domain" description="OmpA-like" evidence="1">
    <location>
        <begin position="141"/>
        <end position="262"/>
    </location>
</feature>
<dbReference type="CDD" id="cd07185">
    <property type="entry name" value="OmpA_C-like"/>
    <property type="match status" value="1"/>
</dbReference>
<dbReference type="AlphaFoldDB" id="A0A3B1BXN2"/>
<gene>
    <name evidence="2" type="ORF">MNBD_GAMMA25-955</name>
</gene>
<name>A0A3B1BXN2_9ZZZZ</name>
<protein>
    <submittedName>
        <fullName evidence="2">Flagellar motor rotation protein MotB</fullName>
    </submittedName>
</protein>
<dbReference type="PANTHER" id="PTHR30329">
    <property type="entry name" value="STATOR ELEMENT OF FLAGELLAR MOTOR COMPLEX"/>
    <property type="match status" value="1"/>
</dbReference>
<dbReference type="InterPro" id="IPR006665">
    <property type="entry name" value="OmpA-like"/>
</dbReference>
<evidence type="ECO:0000313" key="2">
    <source>
        <dbReference type="EMBL" id="VAX09397.1"/>
    </source>
</evidence>
<keyword evidence="2" id="KW-0282">Flagellum</keyword>
<reference evidence="2" key="1">
    <citation type="submission" date="2018-06" db="EMBL/GenBank/DDBJ databases">
        <authorList>
            <person name="Zhirakovskaya E."/>
        </authorList>
    </citation>
    <scope>NUCLEOTIDE SEQUENCE</scope>
</reference>
<keyword evidence="2" id="KW-0969">Cilium</keyword>
<evidence type="ECO:0000259" key="1">
    <source>
        <dbReference type="PROSITE" id="PS51123"/>
    </source>
</evidence>
<keyword evidence="2" id="KW-0966">Cell projection</keyword>
<dbReference type="EMBL" id="UOFY01000036">
    <property type="protein sequence ID" value="VAX09397.1"/>
    <property type="molecule type" value="Genomic_DNA"/>
</dbReference>
<dbReference type="Gene3D" id="3.30.1330.60">
    <property type="entry name" value="OmpA-like domain"/>
    <property type="match status" value="1"/>
</dbReference>
<dbReference type="PROSITE" id="PS51123">
    <property type="entry name" value="OMPA_2"/>
    <property type="match status" value="1"/>
</dbReference>
<organism evidence="2">
    <name type="scientific">hydrothermal vent metagenome</name>
    <dbReference type="NCBI Taxonomy" id="652676"/>
    <lineage>
        <taxon>unclassified sequences</taxon>
        <taxon>metagenomes</taxon>
        <taxon>ecological metagenomes</taxon>
    </lineage>
</organism>
<proteinExistence type="predicted"/>